<evidence type="ECO:0000313" key="2">
    <source>
        <dbReference type="Proteomes" id="UP000267096"/>
    </source>
</evidence>
<accession>A0A0M3KET2</accession>
<dbReference type="Proteomes" id="UP000267096">
    <property type="component" value="Unassembled WGS sequence"/>
</dbReference>
<evidence type="ECO:0000313" key="3">
    <source>
        <dbReference type="WBParaSite" id="ASIM_0001949001-mRNA-1"/>
    </source>
</evidence>
<dbReference type="WBParaSite" id="ASIM_0001949001-mRNA-1">
    <property type="protein sequence ID" value="ASIM_0001949001-mRNA-1"/>
    <property type="gene ID" value="ASIM_0001949001"/>
</dbReference>
<dbReference type="AlphaFoldDB" id="A0A0M3KET2"/>
<dbReference type="EMBL" id="UYRR01036234">
    <property type="protein sequence ID" value="VDK66576.1"/>
    <property type="molecule type" value="Genomic_DNA"/>
</dbReference>
<keyword evidence="2" id="KW-1185">Reference proteome</keyword>
<protein>
    <submittedName>
        <fullName evidence="1 3">Uncharacterized protein</fullName>
    </submittedName>
</protein>
<organism evidence="3">
    <name type="scientific">Anisakis simplex</name>
    <name type="common">Herring worm</name>
    <dbReference type="NCBI Taxonomy" id="6269"/>
    <lineage>
        <taxon>Eukaryota</taxon>
        <taxon>Metazoa</taxon>
        <taxon>Ecdysozoa</taxon>
        <taxon>Nematoda</taxon>
        <taxon>Chromadorea</taxon>
        <taxon>Rhabditida</taxon>
        <taxon>Spirurina</taxon>
        <taxon>Ascaridomorpha</taxon>
        <taxon>Ascaridoidea</taxon>
        <taxon>Anisakidae</taxon>
        <taxon>Anisakis</taxon>
        <taxon>Anisakis simplex complex</taxon>
    </lineage>
</organism>
<gene>
    <name evidence="1" type="ORF">ASIM_LOCUS18879</name>
</gene>
<name>A0A0M3KET2_ANISI</name>
<reference evidence="3" key="1">
    <citation type="submission" date="2017-02" db="UniProtKB">
        <authorList>
            <consortium name="WormBaseParasite"/>
        </authorList>
    </citation>
    <scope>IDENTIFICATION</scope>
</reference>
<proteinExistence type="predicted"/>
<sequence>MIYDQVRSLIQGIGSRPGQGQGFRDLFDHGGGELGNGLASGPLVPAADLARLVRSCDEDYVSTYFFTLLKSFKTIAFLYHDLGKLFLFYSIVRLLFFCS</sequence>
<evidence type="ECO:0000313" key="1">
    <source>
        <dbReference type="EMBL" id="VDK66576.1"/>
    </source>
</evidence>
<reference evidence="1 2" key="2">
    <citation type="submission" date="2018-11" db="EMBL/GenBank/DDBJ databases">
        <authorList>
            <consortium name="Pathogen Informatics"/>
        </authorList>
    </citation>
    <scope>NUCLEOTIDE SEQUENCE [LARGE SCALE GENOMIC DNA]</scope>
</reference>